<gene>
    <name evidence="1" type="ORF">BDN71DRAFT_997511</name>
</gene>
<proteinExistence type="predicted"/>
<dbReference type="EMBL" id="MU154574">
    <property type="protein sequence ID" value="KAF9494358.1"/>
    <property type="molecule type" value="Genomic_DNA"/>
</dbReference>
<organism evidence="1 2">
    <name type="scientific">Pleurotus eryngii</name>
    <name type="common">Boletus of the steppes</name>
    <dbReference type="NCBI Taxonomy" id="5323"/>
    <lineage>
        <taxon>Eukaryota</taxon>
        <taxon>Fungi</taxon>
        <taxon>Dikarya</taxon>
        <taxon>Basidiomycota</taxon>
        <taxon>Agaricomycotina</taxon>
        <taxon>Agaricomycetes</taxon>
        <taxon>Agaricomycetidae</taxon>
        <taxon>Agaricales</taxon>
        <taxon>Pleurotineae</taxon>
        <taxon>Pleurotaceae</taxon>
        <taxon>Pleurotus</taxon>
    </lineage>
</organism>
<protein>
    <submittedName>
        <fullName evidence="1">Uncharacterized protein</fullName>
    </submittedName>
</protein>
<sequence length="67" mass="8144">MKKFAFPNRIATTTERMSNIVLYRWTAVLLIQFRVVKEPKYVAIAVALYYLRDYIELDEHQLHFDHR</sequence>
<evidence type="ECO:0000313" key="1">
    <source>
        <dbReference type="EMBL" id="KAF9494358.1"/>
    </source>
</evidence>
<dbReference type="Proteomes" id="UP000807025">
    <property type="component" value="Unassembled WGS sequence"/>
</dbReference>
<keyword evidence="2" id="KW-1185">Reference proteome</keyword>
<dbReference type="AlphaFoldDB" id="A0A9P5ZU60"/>
<name>A0A9P5ZU60_PLEER</name>
<accession>A0A9P5ZU60</accession>
<evidence type="ECO:0000313" key="2">
    <source>
        <dbReference type="Proteomes" id="UP000807025"/>
    </source>
</evidence>
<comment type="caution">
    <text evidence="1">The sequence shown here is derived from an EMBL/GenBank/DDBJ whole genome shotgun (WGS) entry which is preliminary data.</text>
</comment>
<reference evidence="1" key="1">
    <citation type="submission" date="2020-11" db="EMBL/GenBank/DDBJ databases">
        <authorList>
            <consortium name="DOE Joint Genome Institute"/>
            <person name="Ahrendt S."/>
            <person name="Riley R."/>
            <person name="Andreopoulos W."/>
            <person name="Labutti K."/>
            <person name="Pangilinan J."/>
            <person name="Ruiz-Duenas F.J."/>
            <person name="Barrasa J.M."/>
            <person name="Sanchez-Garcia M."/>
            <person name="Camarero S."/>
            <person name="Miyauchi S."/>
            <person name="Serrano A."/>
            <person name="Linde D."/>
            <person name="Babiker R."/>
            <person name="Drula E."/>
            <person name="Ayuso-Fernandez I."/>
            <person name="Pacheco R."/>
            <person name="Padilla G."/>
            <person name="Ferreira P."/>
            <person name="Barriuso J."/>
            <person name="Kellner H."/>
            <person name="Castanera R."/>
            <person name="Alfaro M."/>
            <person name="Ramirez L."/>
            <person name="Pisabarro A.G."/>
            <person name="Kuo A."/>
            <person name="Tritt A."/>
            <person name="Lipzen A."/>
            <person name="He G."/>
            <person name="Yan M."/>
            <person name="Ng V."/>
            <person name="Cullen D."/>
            <person name="Martin F."/>
            <person name="Rosso M.-N."/>
            <person name="Henrissat B."/>
            <person name="Hibbett D."/>
            <person name="Martinez A.T."/>
            <person name="Grigoriev I.V."/>
        </authorList>
    </citation>
    <scope>NUCLEOTIDE SEQUENCE</scope>
    <source>
        <strain evidence="1">ATCC 90797</strain>
    </source>
</reference>